<reference evidence="8" key="1">
    <citation type="journal article" date="2023" name="Int. J. Syst. Evol. Microbiol.">
        <title>Methylocystis iwaonis sp. nov., a type II methane-oxidizing bacterium from surface soil of a rice paddy field in Japan, and emended description of the genus Methylocystis (ex Whittenbury et al. 1970) Bowman et al. 1993.</title>
        <authorList>
            <person name="Kaise H."/>
            <person name="Sawadogo J.B."/>
            <person name="Alam M.S."/>
            <person name="Ueno C."/>
            <person name="Dianou D."/>
            <person name="Shinjo R."/>
            <person name="Asakawa S."/>
        </authorList>
    </citation>
    <scope>NUCLEOTIDE SEQUENCE</scope>
    <source>
        <strain evidence="8">LMG27198</strain>
    </source>
</reference>
<feature type="transmembrane region" description="Helical" evidence="6">
    <location>
        <begin position="141"/>
        <end position="159"/>
    </location>
</feature>
<evidence type="ECO:0000256" key="3">
    <source>
        <dbReference type="ARBA" id="ARBA00022692"/>
    </source>
</evidence>
<keyword evidence="4 6" id="KW-1133">Transmembrane helix</keyword>
<proteinExistence type="predicted"/>
<dbReference type="InterPro" id="IPR000045">
    <property type="entry name" value="Prepilin_IV_endopep_pep"/>
</dbReference>
<dbReference type="InterPro" id="IPR052218">
    <property type="entry name" value="Preflagellin_Peptidase"/>
</dbReference>
<evidence type="ECO:0000256" key="2">
    <source>
        <dbReference type="ARBA" id="ARBA00022475"/>
    </source>
</evidence>
<dbReference type="Proteomes" id="UP001144323">
    <property type="component" value="Unassembled WGS sequence"/>
</dbReference>
<gene>
    <name evidence="8" type="primary">ctpB</name>
    <name evidence="8" type="ORF">LMG27198_27360</name>
</gene>
<evidence type="ECO:0000256" key="5">
    <source>
        <dbReference type="ARBA" id="ARBA00023136"/>
    </source>
</evidence>
<feature type="domain" description="Prepilin type IV endopeptidase peptidase" evidence="7">
    <location>
        <begin position="8"/>
        <end position="112"/>
    </location>
</feature>
<dbReference type="EMBL" id="BSEC01000001">
    <property type="protein sequence ID" value="GLI93744.1"/>
    <property type="molecule type" value="Genomic_DNA"/>
</dbReference>
<comment type="subcellular location">
    <subcellularLocation>
        <location evidence="1">Cell membrane</location>
        <topology evidence="1">Multi-pass membrane protein</topology>
    </subcellularLocation>
</comment>
<evidence type="ECO:0000256" key="1">
    <source>
        <dbReference type="ARBA" id="ARBA00004651"/>
    </source>
</evidence>
<keyword evidence="9" id="KW-1185">Reference proteome</keyword>
<organism evidence="8 9">
    <name type="scientific">Methylocystis echinoides</name>
    <dbReference type="NCBI Taxonomy" id="29468"/>
    <lineage>
        <taxon>Bacteria</taxon>
        <taxon>Pseudomonadati</taxon>
        <taxon>Pseudomonadota</taxon>
        <taxon>Alphaproteobacteria</taxon>
        <taxon>Hyphomicrobiales</taxon>
        <taxon>Methylocystaceae</taxon>
        <taxon>Methylocystis</taxon>
    </lineage>
</organism>
<comment type="caution">
    <text evidence="8">The sequence shown here is derived from an EMBL/GenBank/DDBJ whole genome shotgun (WGS) entry which is preliminary data.</text>
</comment>
<evidence type="ECO:0000313" key="8">
    <source>
        <dbReference type="EMBL" id="GLI93744.1"/>
    </source>
</evidence>
<sequence>MLQNFALILFPTLMVFAALSDLLTMTIPNRVSLVLISLYFILAVWLGSDWRVIGFHVLAGVAVLAIALLAYAPGWIGGGDAKLVGAIALWVGWEHLLDFGLMASLAGGLVTLAVLVVASLDFSPGLHELPFVRLLAKKVNCVPYGVALAIGGLLIYPQTEIWRGLSAL</sequence>
<feature type="transmembrane region" description="Helical" evidence="6">
    <location>
        <begin position="55"/>
        <end position="76"/>
    </location>
</feature>
<keyword evidence="2" id="KW-1003">Cell membrane</keyword>
<dbReference type="RefSeq" id="WP_281803738.1">
    <property type="nucleotide sequence ID" value="NZ_BSEC01000001.1"/>
</dbReference>
<dbReference type="PANTHER" id="PTHR36506">
    <property type="entry name" value="PREFLAGELLIN PEPTIDASE"/>
    <property type="match status" value="1"/>
</dbReference>
<evidence type="ECO:0000259" key="7">
    <source>
        <dbReference type="Pfam" id="PF01478"/>
    </source>
</evidence>
<evidence type="ECO:0000256" key="4">
    <source>
        <dbReference type="ARBA" id="ARBA00022989"/>
    </source>
</evidence>
<feature type="transmembrane region" description="Helical" evidence="6">
    <location>
        <begin position="30"/>
        <end position="48"/>
    </location>
</feature>
<evidence type="ECO:0000256" key="6">
    <source>
        <dbReference type="SAM" id="Phobius"/>
    </source>
</evidence>
<keyword evidence="3 6" id="KW-0812">Transmembrane</keyword>
<evidence type="ECO:0000313" key="9">
    <source>
        <dbReference type="Proteomes" id="UP001144323"/>
    </source>
</evidence>
<keyword evidence="5 6" id="KW-0472">Membrane</keyword>
<dbReference type="GO" id="GO:0004190">
    <property type="term" value="F:aspartic-type endopeptidase activity"/>
    <property type="evidence" value="ECO:0007669"/>
    <property type="project" value="InterPro"/>
</dbReference>
<protein>
    <submittedName>
        <fullName evidence="8">Type 4 prepilin peptidase 1</fullName>
    </submittedName>
</protein>
<dbReference type="GO" id="GO:0005886">
    <property type="term" value="C:plasma membrane"/>
    <property type="evidence" value="ECO:0007669"/>
    <property type="project" value="UniProtKB-SubCell"/>
</dbReference>
<dbReference type="AlphaFoldDB" id="A0A9W6LSW4"/>
<dbReference type="Gene3D" id="1.20.120.1220">
    <property type="match status" value="1"/>
</dbReference>
<feature type="transmembrane region" description="Helical" evidence="6">
    <location>
        <begin position="96"/>
        <end position="120"/>
    </location>
</feature>
<dbReference type="PANTHER" id="PTHR36506:SF1">
    <property type="entry name" value="PREFLAGELLIN PEPTIDASE"/>
    <property type="match status" value="1"/>
</dbReference>
<dbReference type="Pfam" id="PF01478">
    <property type="entry name" value="Peptidase_A24"/>
    <property type="match status" value="1"/>
</dbReference>
<accession>A0A9W6LSW4</accession>
<name>A0A9W6LSW4_9HYPH</name>